<reference evidence="2" key="1">
    <citation type="submission" date="2023-07" db="EMBL/GenBank/DDBJ databases">
        <title>Genomic Encyclopedia of Type Strains, Phase IV (KMG-IV): sequencing the most valuable type-strain genomes for metagenomic binning, comparative biology and taxonomic classification.</title>
        <authorList>
            <person name="Goeker M."/>
        </authorList>
    </citation>
    <scope>NUCLEOTIDE SEQUENCE [LARGE SCALE GENOMIC DNA]</scope>
    <source>
        <strain evidence="2">DSM 22019</strain>
    </source>
</reference>
<keyword evidence="1" id="KW-0812">Transmembrane</keyword>
<evidence type="ECO:0000313" key="2">
    <source>
        <dbReference type="EMBL" id="MDQ0567614.1"/>
    </source>
</evidence>
<evidence type="ECO:0000256" key="1">
    <source>
        <dbReference type="SAM" id="Phobius"/>
    </source>
</evidence>
<sequence length="113" mass="11950">MLYTIKNIVLMNASGQGKDGAEAIVEVSKLVLKYMAIGFGAAAGALAFITGILVLWAMFKASKANGEEARQEEFKKVKLSAIFLMALLGFWGFISAVVGIVQAVAQAALTYSS</sequence>
<gene>
    <name evidence="2" type="ORF">J2Z63_000235</name>
</gene>
<feature type="transmembrane region" description="Helical" evidence="1">
    <location>
        <begin position="34"/>
        <end position="59"/>
    </location>
</feature>
<evidence type="ECO:0008006" key="4">
    <source>
        <dbReference type="Google" id="ProtNLM"/>
    </source>
</evidence>
<protein>
    <recommendedName>
        <fullName evidence="4">Transmembrane protein</fullName>
    </recommendedName>
</protein>
<feature type="transmembrane region" description="Helical" evidence="1">
    <location>
        <begin position="79"/>
        <end position="105"/>
    </location>
</feature>
<name>A0ABU0NF99_9MOLU</name>
<dbReference type="NCBIfam" id="NF045849">
    <property type="entry name" value="ICE_MMCAP2_0565"/>
    <property type="match status" value="1"/>
</dbReference>
<comment type="caution">
    <text evidence="2">The sequence shown here is derived from an EMBL/GenBank/DDBJ whole genome shotgun (WGS) entry which is preliminary data.</text>
</comment>
<keyword evidence="1" id="KW-1133">Transmembrane helix</keyword>
<proteinExistence type="predicted"/>
<dbReference type="Proteomes" id="UP001236620">
    <property type="component" value="Unassembled WGS sequence"/>
</dbReference>
<keyword evidence="3" id="KW-1185">Reference proteome</keyword>
<accession>A0ABU0NF99</accession>
<evidence type="ECO:0000313" key="3">
    <source>
        <dbReference type="Proteomes" id="UP001236620"/>
    </source>
</evidence>
<dbReference type="RefSeq" id="WP_307444360.1">
    <property type="nucleotide sequence ID" value="NZ_JAUSWP010000001.1"/>
</dbReference>
<dbReference type="EMBL" id="JAUSWP010000001">
    <property type="protein sequence ID" value="MDQ0567614.1"/>
    <property type="molecule type" value="Genomic_DNA"/>
</dbReference>
<keyword evidence="1" id="KW-0472">Membrane</keyword>
<organism evidence="2 3">
    <name type="scientific">Mycoplasma yeatsii</name>
    <dbReference type="NCBI Taxonomy" id="51365"/>
    <lineage>
        <taxon>Bacteria</taxon>
        <taxon>Bacillati</taxon>
        <taxon>Mycoplasmatota</taxon>
        <taxon>Mollicutes</taxon>
        <taxon>Mycoplasmataceae</taxon>
        <taxon>Mycoplasma</taxon>
    </lineage>
</organism>